<protein>
    <submittedName>
        <fullName evidence="1">Uncharacterized protein</fullName>
    </submittedName>
</protein>
<accession>A0A0E9QYN8</accession>
<evidence type="ECO:0000313" key="1">
    <source>
        <dbReference type="EMBL" id="JAH21959.1"/>
    </source>
</evidence>
<name>A0A0E9QYN8_ANGAN</name>
<organism evidence="1">
    <name type="scientific">Anguilla anguilla</name>
    <name type="common">European freshwater eel</name>
    <name type="synonym">Muraena anguilla</name>
    <dbReference type="NCBI Taxonomy" id="7936"/>
    <lineage>
        <taxon>Eukaryota</taxon>
        <taxon>Metazoa</taxon>
        <taxon>Chordata</taxon>
        <taxon>Craniata</taxon>
        <taxon>Vertebrata</taxon>
        <taxon>Euteleostomi</taxon>
        <taxon>Actinopterygii</taxon>
        <taxon>Neopterygii</taxon>
        <taxon>Teleostei</taxon>
        <taxon>Anguilliformes</taxon>
        <taxon>Anguillidae</taxon>
        <taxon>Anguilla</taxon>
    </lineage>
</organism>
<dbReference type="AlphaFoldDB" id="A0A0E9QYN8"/>
<proteinExistence type="predicted"/>
<reference evidence="1" key="1">
    <citation type="submission" date="2014-11" db="EMBL/GenBank/DDBJ databases">
        <authorList>
            <person name="Amaro Gonzalez C."/>
        </authorList>
    </citation>
    <scope>NUCLEOTIDE SEQUENCE</scope>
</reference>
<reference evidence="1" key="2">
    <citation type="journal article" date="2015" name="Fish Shellfish Immunol.">
        <title>Early steps in the European eel (Anguilla anguilla)-Vibrio vulnificus interaction in the gills: Role of the RtxA13 toxin.</title>
        <authorList>
            <person name="Callol A."/>
            <person name="Pajuelo D."/>
            <person name="Ebbesson L."/>
            <person name="Teles M."/>
            <person name="MacKenzie S."/>
            <person name="Amaro C."/>
        </authorList>
    </citation>
    <scope>NUCLEOTIDE SEQUENCE</scope>
</reference>
<dbReference type="EMBL" id="GBXM01086618">
    <property type="protein sequence ID" value="JAH21959.1"/>
    <property type="molecule type" value="Transcribed_RNA"/>
</dbReference>
<sequence length="32" mass="3689">MNRVSIIACRSQSQIWIVSMFVPYSHSVNCEC</sequence>